<comment type="caution">
    <text evidence="1">The sequence shown here is derived from an EMBL/GenBank/DDBJ whole genome shotgun (WGS) entry which is preliminary data.</text>
</comment>
<keyword evidence="2" id="KW-1185">Reference proteome</keyword>
<dbReference type="Proteomes" id="UP001595075">
    <property type="component" value="Unassembled WGS sequence"/>
</dbReference>
<dbReference type="EMBL" id="JAZHXI010000001">
    <property type="protein sequence ID" value="KAL2075562.1"/>
    <property type="molecule type" value="Genomic_DNA"/>
</dbReference>
<accession>A0ABR4D083</accession>
<gene>
    <name evidence="1" type="ORF">VTL71DRAFT_505</name>
</gene>
<sequence length="79" mass="8836">MSGHFSFLNFLSEPRLRGPNSRATRRLRVAVREKDHVISPQMAKSDGPRANCMACESVGSVLRFPIPAENPGIHYVWDA</sequence>
<proteinExistence type="predicted"/>
<feature type="non-terminal residue" evidence="1">
    <location>
        <position position="79"/>
    </location>
</feature>
<protein>
    <submittedName>
        <fullName evidence="1">Uncharacterized protein</fullName>
    </submittedName>
</protein>
<name>A0ABR4D083_9HELO</name>
<reference evidence="1 2" key="1">
    <citation type="journal article" date="2024" name="Commun. Biol.">
        <title>Comparative genomic analysis of thermophilic fungi reveals convergent evolutionary adaptations and gene losses.</title>
        <authorList>
            <person name="Steindorff A.S."/>
            <person name="Aguilar-Pontes M.V."/>
            <person name="Robinson A.J."/>
            <person name="Andreopoulos B."/>
            <person name="LaButti K."/>
            <person name="Kuo A."/>
            <person name="Mondo S."/>
            <person name="Riley R."/>
            <person name="Otillar R."/>
            <person name="Haridas S."/>
            <person name="Lipzen A."/>
            <person name="Grimwood J."/>
            <person name="Schmutz J."/>
            <person name="Clum A."/>
            <person name="Reid I.D."/>
            <person name="Moisan M.C."/>
            <person name="Butler G."/>
            <person name="Nguyen T.T.M."/>
            <person name="Dewar K."/>
            <person name="Conant G."/>
            <person name="Drula E."/>
            <person name="Henrissat B."/>
            <person name="Hansel C."/>
            <person name="Singer S."/>
            <person name="Hutchinson M.I."/>
            <person name="de Vries R.P."/>
            <person name="Natvig D.O."/>
            <person name="Powell A.J."/>
            <person name="Tsang A."/>
            <person name="Grigoriev I.V."/>
        </authorList>
    </citation>
    <scope>NUCLEOTIDE SEQUENCE [LARGE SCALE GENOMIC DNA]</scope>
    <source>
        <strain evidence="1 2">CBS 494.80</strain>
    </source>
</reference>
<organism evidence="1 2">
    <name type="scientific">Oculimacula yallundae</name>
    <dbReference type="NCBI Taxonomy" id="86028"/>
    <lineage>
        <taxon>Eukaryota</taxon>
        <taxon>Fungi</taxon>
        <taxon>Dikarya</taxon>
        <taxon>Ascomycota</taxon>
        <taxon>Pezizomycotina</taxon>
        <taxon>Leotiomycetes</taxon>
        <taxon>Helotiales</taxon>
        <taxon>Ploettnerulaceae</taxon>
        <taxon>Oculimacula</taxon>
    </lineage>
</organism>
<evidence type="ECO:0000313" key="1">
    <source>
        <dbReference type="EMBL" id="KAL2075562.1"/>
    </source>
</evidence>
<evidence type="ECO:0000313" key="2">
    <source>
        <dbReference type="Proteomes" id="UP001595075"/>
    </source>
</evidence>